<evidence type="ECO:0000256" key="2">
    <source>
        <dbReference type="SAM" id="Phobius"/>
    </source>
</evidence>
<dbReference type="GO" id="GO:0016829">
    <property type="term" value="F:lyase activity"/>
    <property type="evidence" value="ECO:0007669"/>
    <property type="project" value="UniProtKB-KW"/>
</dbReference>
<dbReference type="Proteomes" id="UP000035681">
    <property type="component" value="Unplaced"/>
</dbReference>
<dbReference type="GO" id="GO:0006635">
    <property type="term" value="P:fatty acid beta-oxidation"/>
    <property type="evidence" value="ECO:0007669"/>
    <property type="project" value="TreeGrafter"/>
</dbReference>
<dbReference type="CDD" id="cd06558">
    <property type="entry name" value="crotonase-like"/>
    <property type="match status" value="1"/>
</dbReference>
<feature type="transmembrane region" description="Helical" evidence="2">
    <location>
        <begin position="7"/>
        <end position="29"/>
    </location>
</feature>
<keyword evidence="2" id="KW-0812">Transmembrane</keyword>
<evidence type="ECO:0000313" key="3">
    <source>
        <dbReference type="Proteomes" id="UP000035681"/>
    </source>
</evidence>
<dbReference type="AlphaFoldDB" id="A0AAF5DCW1"/>
<dbReference type="Gene3D" id="3.90.226.10">
    <property type="entry name" value="2-enoyl-CoA Hydratase, Chain A, domain 1"/>
    <property type="match status" value="1"/>
</dbReference>
<reference evidence="4" key="1">
    <citation type="submission" date="2024-02" db="UniProtKB">
        <authorList>
            <consortium name="WormBaseParasite"/>
        </authorList>
    </citation>
    <scope>IDENTIFICATION</scope>
</reference>
<dbReference type="GO" id="GO:0005829">
    <property type="term" value="C:cytosol"/>
    <property type="evidence" value="ECO:0007669"/>
    <property type="project" value="TreeGrafter"/>
</dbReference>
<keyword evidence="1" id="KW-0456">Lyase</keyword>
<proteinExistence type="predicted"/>
<dbReference type="PANTHER" id="PTHR11941">
    <property type="entry name" value="ENOYL-COA HYDRATASE-RELATED"/>
    <property type="match status" value="1"/>
</dbReference>
<evidence type="ECO:0000256" key="1">
    <source>
        <dbReference type="ARBA" id="ARBA00023239"/>
    </source>
</evidence>
<dbReference type="InterPro" id="IPR029045">
    <property type="entry name" value="ClpP/crotonase-like_dom_sf"/>
</dbReference>
<keyword evidence="2" id="KW-0472">Membrane</keyword>
<dbReference type="WBParaSite" id="TCONS_00010390.p1">
    <property type="protein sequence ID" value="TCONS_00010390.p1"/>
    <property type="gene ID" value="XLOC_003481"/>
</dbReference>
<dbReference type="InterPro" id="IPR001753">
    <property type="entry name" value="Enoyl-CoA_hydra/iso"/>
</dbReference>
<keyword evidence="3" id="KW-1185">Reference proteome</keyword>
<dbReference type="Pfam" id="PF00378">
    <property type="entry name" value="ECH_1"/>
    <property type="match status" value="1"/>
</dbReference>
<dbReference type="SUPFAM" id="SSF52096">
    <property type="entry name" value="ClpP/crotonase"/>
    <property type="match status" value="1"/>
</dbReference>
<name>A0AAF5DCW1_STRER</name>
<evidence type="ECO:0000313" key="4">
    <source>
        <dbReference type="WBParaSite" id="TCONS_00010390.p1"/>
    </source>
</evidence>
<keyword evidence="2" id="KW-1133">Transmembrane helix</keyword>
<organism evidence="3 4">
    <name type="scientific">Strongyloides stercoralis</name>
    <name type="common">Threadworm</name>
    <dbReference type="NCBI Taxonomy" id="6248"/>
    <lineage>
        <taxon>Eukaryota</taxon>
        <taxon>Metazoa</taxon>
        <taxon>Ecdysozoa</taxon>
        <taxon>Nematoda</taxon>
        <taxon>Chromadorea</taxon>
        <taxon>Rhabditida</taxon>
        <taxon>Tylenchina</taxon>
        <taxon>Panagrolaimomorpha</taxon>
        <taxon>Strongyloidoidea</taxon>
        <taxon>Strongyloididae</taxon>
        <taxon>Strongyloides</taxon>
    </lineage>
</organism>
<sequence>SYISKRFILSQFVFFNLTICTLFFCFLLTEMSLPLSTFLSDIVLCSGDFKGADACFKALNNEVQRKKFKLRKNDLKEIMITFYNETSKYPELNKFWGKYTNILQYNNKEFRRLIVYNLIENDVNKGAPCPYRVLGIIFEDKELIKLITLPQTFLQAALQVKNLCPDYLIYLGGDSPKGKSFRANLGNLIVDNWRSLMYPENVDQTSEAIESVLKYINITREKKVWCNLNLEAYVNDEKEDYFDHSRIVKKHNLFNYKKLLVDYRKGKIKNELLFEHLYDITMYEDKREELLEYLKNRYEDVYNVFKDIKYNNDCEIGTIPEEICKFYRSGGYPSKIIQPKFGAEYFSIKKATIFDQCDPDVCVGKCDKTSHSSWFKMVFIEDTQEALRIIEDLDELLKEIKKQVIFIDIKTAIKDDKEYIIYINLFVPKSRLISFNLDKINNSQTMNAVVNFIFSRKEFTIFCYNWKSMKQKFTEIFRDIFDTRENGEFPVATVVCLINRLNTLVESTGEQCSIPKYFPSTWRKAYQYDSIDYNNDDDDESIIEMDDEEGVISKQQRKCIRNMSLNMEFRNLCYLTTSYDYDESESIPYSYWHRKPLRVEQQQEMMTRLFAMYDILFKLNNAMYKDPEYKNISLPILNVRIVIKIKRALCTGSQHYTKTNYNIDEARILFKKLGTGKVTLEKDEEKGIGKICIDNHKKKNAITGKMFVDFENCVNELKEWEKGKIVIVEGKGSDFCSGGDLNFVKEIATPGLGYWMNSYFGGVLESLSNLPIISVANIKGNCLGGGTEIASNCDLRFMHTSGRIGVVQGKMGVIQTWNGASKLLEIVVFSHKLALEMGFVNEIYEIDDEFNKLIRKLSQNNADVLRIGKEMYMELDKSKGLSSKKLHDIELKYSSKLWGSKHHLEALNSQVKHK</sequence>
<accession>A0AAF5DCW1</accession>
<dbReference type="PANTHER" id="PTHR11941:SF27">
    <property type="entry name" value="ETHYLMALONYL-COA DECARBOXYLASE"/>
    <property type="match status" value="1"/>
</dbReference>
<protein>
    <submittedName>
        <fullName evidence="4">Uncharacterized protein</fullName>
    </submittedName>
</protein>